<organism evidence="1 2">
    <name type="scientific">Molossus molossus</name>
    <name type="common">Pallas' mastiff bat</name>
    <name type="synonym">Vespertilio molossus</name>
    <dbReference type="NCBI Taxonomy" id="27622"/>
    <lineage>
        <taxon>Eukaryota</taxon>
        <taxon>Metazoa</taxon>
        <taxon>Chordata</taxon>
        <taxon>Craniata</taxon>
        <taxon>Vertebrata</taxon>
        <taxon>Euteleostomi</taxon>
        <taxon>Mammalia</taxon>
        <taxon>Eutheria</taxon>
        <taxon>Laurasiatheria</taxon>
        <taxon>Chiroptera</taxon>
        <taxon>Yangochiroptera</taxon>
        <taxon>Molossidae</taxon>
        <taxon>Molossus</taxon>
    </lineage>
</organism>
<protein>
    <submittedName>
        <fullName evidence="1">Uncharacterized protein</fullName>
    </submittedName>
</protein>
<name>A0A7J8JWP7_MOLMO</name>
<dbReference type="Proteomes" id="UP000550707">
    <property type="component" value="Unassembled WGS sequence"/>
</dbReference>
<reference evidence="1 2" key="1">
    <citation type="journal article" date="2020" name="Nature">
        <title>Six reference-quality genomes reveal evolution of bat adaptations.</title>
        <authorList>
            <person name="Jebb D."/>
            <person name="Huang Z."/>
            <person name="Pippel M."/>
            <person name="Hughes G.M."/>
            <person name="Lavrichenko K."/>
            <person name="Devanna P."/>
            <person name="Winkler S."/>
            <person name="Jermiin L.S."/>
            <person name="Skirmuntt E.C."/>
            <person name="Katzourakis A."/>
            <person name="Burkitt-Gray L."/>
            <person name="Ray D.A."/>
            <person name="Sullivan K.A.M."/>
            <person name="Roscito J.G."/>
            <person name="Kirilenko B.M."/>
            <person name="Davalos L.M."/>
            <person name="Corthals A.P."/>
            <person name="Power M.L."/>
            <person name="Jones G."/>
            <person name="Ransome R.D."/>
            <person name="Dechmann D.K.N."/>
            <person name="Locatelli A.G."/>
            <person name="Puechmaille S.J."/>
            <person name="Fedrigo O."/>
            <person name="Jarvis E.D."/>
            <person name="Hiller M."/>
            <person name="Vernes S.C."/>
            <person name="Myers E.W."/>
            <person name="Teeling E.C."/>
        </authorList>
    </citation>
    <scope>NUCLEOTIDE SEQUENCE [LARGE SCALE GENOMIC DNA]</scope>
    <source>
        <strain evidence="1">MMolMol1</strain>
        <tissue evidence="1">Muscle</tissue>
    </source>
</reference>
<evidence type="ECO:0000313" key="1">
    <source>
        <dbReference type="EMBL" id="KAF6500941.1"/>
    </source>
</evidence>
<gene>
    <name evidence="1" type="ORF">HJG59_007964</name>
</gene>
<evidence type="ECO:0000313" key="2">
    <source>
        <dbReference type="Proteomes" id="UP000550707"/>
    </source>
</evidence>
<accession>A0A7J8JWP7</accession>
<dbReference type="InParanoid" id="A0A7J8JWP7"/>
<dbReference type="AlphaFoldDB" id="A0A7J8JWP7"/>
<dbReference type="EMBL" id="JACASF010000001">
    <property type="protein sequence ID" value="KAF6500941.1"/>
    <property type="molecule type" value="Genomic_DNA"/>
</dbReference>
<sequence>MASNSRSVWEKAASPALALMPNNCSSPFLVPFKLPPQRWSPEGTSPSKSVCGPFKRSCLGLQQPQPPSASVHAGFIVRSYGDFSSWHWNLNWKPSIGRGLSASQGGLYQSRYPPDFYPPHVRVGPAHLCLHTSYQSPCGFLFNFVVVGLPFSLISGGSEGCFFCSLVVILMWLWEEAIRRSPTLPS</sequence>
<comment type="caution">
    <text evidence="1">The sequence shown here is derived from an EMBL/GenBank/DDBJ whole genome shotgun (WGS) entry which is preliminary data.</text>
</comment>
<keyword evidence="2" id="KW-1185">Reference proteome</keyword>
<proteinExistence type="predicted"/>